<gene>
    <name evidence="1" type="ORF">ATY39_05520</name>
</gene>
<dbReference type="Proteomes" id="UP000076021">
    <property type="component" value="Chromosome"/>
</dbReference>
<dbReference type="STRING" id="241244.ATY39_05520"/>
<dbReference type="Pfam" id="PF11392">
    <property type="entry name" value="AllH"/>
    <property type="match status" value="1"/>
</dbReference>
<protein>
    <recommendedName>
        <fullName evidence="3">DUF2877 domain-containing protein</fullName>
    </recommendedName>
</protein>
<dbReference type="KEGG" id="rst:ATY39_05520"/>
<dbReference type="EMBL" id="CP014806">
    <property type="protein sequence ID" value="AMW98961.1"/>
    <property type="molecule type" value="Genomic_DNA"/>
</dbReference>
<name>A0A143HCG3_9BACL</name>
<dbReference type="InterPro" id="IPR021530">
    <property type="entry name" value="AllH-like"/>
</dbReference>
<reference evidence="1 2" key="1">
    <citation type="journal article" date="2016" name="Genome Announc.">
        <title>Whole-Genome Sequence of Rummeliibacillus stabekisii Strain PP9 Isolated from Antarctic Soil.</title>
        <authorList>
            <person name="da Mota F.F."/>
            <person name="Vollu R.E."/>
            <person name="Jurelevicius D."/>
            <person name="Seldin L."/>
        </authorList>
    </citation>
    <scope>NUCLEOTIDE SEQUENCE [LARGE SCALE GENOMIC DNA]</scope>
    <source>
        <strain evidence="1 2">PP9</strain>
    </source>
</reference>
<sequence length="300" mass="33096">MEWQARTISAEIHPILKNNPQGNVHSVFNNSFNLAFGGHLIHIGTSENGTPPFGITLKEGAQKLAQQVIQNEEVMWNSVLDALVLAPNLSISLKKAAITIPVLQHTEVNSTSINEIIRAIAVELTSDKWQTGLTQNLEDNQLIKEYILTKNFKPVQPILKELDKLSLLASGDESVEPKSVFDFWIGRGLGLTPSGDDLLTGLCAALTALGSQKNSFQKKLHSYLVEYGMKRTTSIALEYLMYATQGKFHSHLINMMQIMTNPQNENLHDALLEMKKLGHTSGTDTLLGMLLGIKALSILE</sequence>
<accession>A0A143HCG3</accession>
<dbReference type="OrthoDB" id="4933449at2"/>
<dbReference type="RefSeq" id="WP_066786965.1">
    <property type="nucleotide sequence ID" value="NZ_CP014806.1"/>
</dbReference>
<evidence type="ECO:0000313" key="1">
    <source>
        <dbReference type="EMBL" id="AMW98961.1"/>
    </source>
</evidence>
<reference evidence="2" key="2">
    <citation type="submission" date="2016-03" db="EMBL/GenBank/DDBJ databases">
        <authorList>
            <person name="Seldin L."/>
        </authorList>
    </citation>
    <scope>NUCLEOTIDE SEQUENCE [LARGE SCALE GENOMIC DNA]</scope>
    <source>
        <strain evidence="2">PP9</strain>
    </source>
</reference>
<dbReference type="AlphaFoldDB" id="A0A143HCG3"/>
<evidence type="ECO:0000313" key="2">
    <source>
        <dbReference type="Proteomes" id="UP000076021"/>
    </source>
</evidence>
<keyword evidence="2" id="KW-1185">Reference proteome</keyword>
<proteinExistence type="predicted"/>
<evidence type="ECO:0008006" key="3">
    <source>
        <dbReference type="Google" id="ProtNLM"/>
    </source>
</evidence>
<organism evidence="1 2">
    <name type="scientific">Rummeliibacillus stabekisii</name>
    <dbReference type="NCBI Taxonomy" id="241244"/>
    <lineage>
        <taxon>Bacteria</taxon>
        <taxon>Bacillati</taxon>
        <taxon>Bacillota</taxon>
        <taxon>Bacilli</taxon>
        <taxon>Bacillales</taxon>
        <taxon>Caryophanaceae</taxon>
        <taxon>Rummeliibacillus</taxon>
    </lineage>
</organism>